<dbReference type="EMBL" id="PYGE01000006">
    <property type="protein sequence ID" value="PSL04192.1"/>
    <property type="molecule type" value="Genomic_DNA"/>
</dbReference>
<evidence type="ECO:0000313" key="1">
    <source>
        <dbReference type="EMBL" id="PSL04192.1"/>
    </source>
</evidence>
<dbReference type="AlphaFoldDB" id="A0A2P8E3Z9"/>
<dbReference type="InterPro" id="IPR006175">
    <property type="entry name" value="YjgF/YER057c/UK114"/>
</dbReference>
<dbReference type="PANTHER" id="PTHR43857:SF1">
    <property type="entry name" value="YJGH FAMILY PROTEIN"/>
    <property type="match status" value="1"/>
</dbReference>
<comment type="caution">
    <text evidence="1">The sequence shown here is derived from an EMBL/GenBank/DDBJ whole genome shotgun (WGS) entry which is preliminary data.</text>
</comment>
<proteinExistence type="predicted"/>
<dbReference type="Gene3D" id="3.30.1330.40">
    <property type="entry name" value="RutC-like"/>
    <property type="match status" value="1"/>
</dbReference>
<dbReference type="PANTHER" id="PTHR43857">
    <property type="entry name" value="BLR7761 PROTEIN"/>
    <property type="match status" value="1"/>
</dbReference>
<dbReference type="SUPFAM" id="SSF55298">
    <property type="entry name" value="YjgF-like"/>
    <property type="match status" value="1"/>
</dbReference>
<evidence type="ECO:0000313" key="2">
    <source>
        <dbReference type="Proteomes" id="UP000243528"/>
    </source>
</evidence>
<accession>A0A2P8E3Z9</accession>
<protein>
    <submittedName>
        <fullName evidence="1">Enamine deaminase RidA (YjgF/YER057c/UK114 family)</fullName>
    </submittedName>
</protein>
<keyword evidence="2" id="KW-1185">Reference proteome</keyword>
<reference evidence="1 2" key="1">
    <citation type="submission" date="2018-03" db="EMBL/GenBank/DDBJ databases">
        <title>Genomic Encyclopedia of Archaeal and Bacterial Type Strains, Phase II (KMG-II): from individual species to whole genera.</title>
        <authorList>
            <person name="Goeker M."/>
        </authorList>
    </citation>
    <scope>NUCLEOTIDE SEQUENCE [LARGE SCALE GENOMIC DNA]</scope>
    <source>
        <strain evidence="1 2">DSM 45211</strain>
    </source>
</reference>
<dbReference type="Pfam" id="PF01042">
    <property type="entry name" value="Ribonuc_L-PSP"/>
    <property type="match status" value="1"/>
</dbReference>
<gene>
    <name evidence="1" type="ORF">CLV30_106197</name>
</gene>
<dbReference type="CDD" id="cd06154">
    <property type="entry name" value="YjgF_YER057c_UK114_like_6"/>
    <property type="match status" value="1"/>
</dbReference>
<dbReference type="RefSeq" id="WP_106537198.1">
    <property type="nucleotide sequence ID" value="NZ_ML142900.1"/>
</dbReference>
<organism evidence="1 2">
    <name type="scientific">Haloactinopolyspora alba</name>
    <dbReference type="NCBI Taxonomy" id="648780"/>
    <lineage>
        <taxon>Bacteria</taxon>
        <taxon>Bacillati</taxon>
        <taxon>Actinomycetota</taxon>
        <taxon>Actinomycetes</taxon>
        <taxon>Jiangellales</taxon>
        <taxon>Jiangellaceae</taxon>
        <taxon>Haloactinopolyspora</taxon>
    </lineage>
</organism>
<sequence>MTVRVGSGAPWEAIVGYSRAVAADGHVWVSGCTPIADGDVVHEGDAYLQTVQTLRNVAAALERVGAAPEDVVRTRIFVTDISRWEEYGRAHGEMFGDIRPATSMLQVSALIDPRLLVEIEAVGYRAGLGGPTEEAS</sequence>
<dbReference type="InterPro" id="IPR035959">
    <property type="entry name" value="RutC-like_sf"/>
</dbReference>
<dbReference type="OrthoDB" id="9799840at2"/>
<dbReference type="Proteomes" id="UP000243528">
    <property type="component" value="Unassembled WGS sequence"/>
</dbReference>
<name>A0A2P8E3Z9_9ACTN</name>